<dbReference type="EMBL" id="CP045810">
    <property type="protein sequence ID" value="QHN37786.1"/>
    <property type="molecule type" value="Genomic_DNA"/>
</dbReference>
<dbReference type="RefSeq" id="WP_005187504.1">
    <property type="nucleotide sequence ID" value="NZ_CP045804.1"/>
</dbReference>
<accession>A0A857KEN2</accession>
<protein>
    <submittedName>
        <fullName evidence="1">Alpha/beta hydrolase</fullName>
    </submittedName>
</protein>
<name>A0A857KEN2_9ACTN</name>
<keyword evidence="1" id="KW-0378">Hydrolase</keyword>
<dbReference type="GO" id="GO:0016787">
    <property type="term" value="F:hydrolase activity"/>
    <property type="evidence" value="ECO:0007669"/>
    <property type="project" value="UniProtKB-KW"/>
</dbReference>
<evidence type="ECO:0000313" key="1">
    <source>
        <dbReference type="EMBL" id="QHN37786.1"/>
    </source>
</evidence>
<reference evidence="1" key="1">
    <citation type="journal article" date="2021" name="Nat. Microbiol.">
        <title>Cocultivation of an ultrasmall environmental parasitic bacterium with lytic ability against bacteria associated with wastewater foams.</title>
        <authorList>
            <person name="Batinovic S."/>
            <person name="Rose J.J.A."/>
            <person name="Ratcliffe J."/>
            <person name="Seviour R.J."/>
            <person name="Petrovski S."/>
        </authorList>
    </citation>
    <scope>NUCLEOTIDE SEQUENCE</scope>
    <source>
        <strain evidence="1">CON44</strain>
    </source>
</reference>
<sequence length="269" mass="30096">MRAPVVVVTHGYFEYSGYRMHKHHIEHLVRQGSIVVYPRWQNSMVTPCFGPLHIEKCVSSALAGIRGGIAQTQRSEDPVSPDLNRVSYFGYSFGGILTTNLVNRWRAYRLPKPRAVFLDEPHDGGLRGNSDPGLDKSLSGIPANTLLVCHNGGQGVTSEKGKKRSSCNAIFPRLGHIPRQNRNITRSYPDDHGRPALTAEHVRPSIEGRPNAYDFFVVWRNFDALRDAALTGKHREIALGNTPEHRYTGRWSDGTPVHPLRVSSEPFLD</sequence>
<dbReference type="InterPro" id="IPR029058">
    <property type="entry name" value="AB_hydrolase_fold"/>
</dbReference>
<dbReference type="Gene3D" id="3.40.50.1820">
    <property type="entry name" value="alpha/beta hydrolase"/>
    <property type="match status" value="1"/>
</dbReference>
<dbReference type="AlphaFoldDB" id="A0A857KEN2"/>
<dbReference type="SUPFAM" id="SSF53474">
    <property type="entry name" value="alpha/beta-Hydrolases"/>
    <property type="match status" value="1"/>
</dbReference>
<proteinExistence type="predicted"/>
<gene>
    <name evidence="1" type="ORF">GII30_00070</name>
</gene>
<organism evidence="1">
    <name type="scientific">Gordonia amarae</name>
    <dbReference type="NCBI Taxonomy" id="36821"/>
    <lineage>
        <taxon>Bacteria</taxon>
        <taxon>Bacillati</taxon>
        <taxon>Actinomycetota</taxon>
        <taxon>Actinomycetes</taxon>
        <taxon>Mycobacteriales</taxon>
        <taxon>Gordoniaceae</taxon>
        <taxon>Gordonia</taxon>
    </lineage>
</organism>